<evidence type="ECO:0000313" key="9">
    <source>
        <dbReference type="EMBL" id="KAK8900384.1"/>
    </source>
</evidence>
<dbReference type="Pfam" id="PF12838">
    <property type="entry name" value="Fer4_7"/>
    <property type="match status" value="1"/>
</dbReference>
<dbReference type="InterPro" id="IPR017896">
    <property type="entry name" value="4Fe4S_Fe-S-bd"/>
</dbReference>
<dbReference type="CDD" id="cd07034">
    <property type="entry name" value="TPP_PYR_PFOR_IOR-alpha_like"/>
    <property type="match status" value="1"/>
</dbReference>
<dbReference type="InterPro" id="IPR029061">
    <property type="entry name" value="THDP-binding"/>
</dbReference>
<dbReference type="InterPro" id="IPR050722">
    <property type="entry name" value="Pyruvate:ferred/Flavod_OxRd"/>
</dbReference>
<keyword evidence="3" id="KW-0479">Metal-binding</keyword>
<dbReference type="SUPFAM" id="SSF52922">
    <property type="entry name" value="TK C-terminal domain-like"/>
    <property type="match status" value="1"/>
</dbReference>
<dbReference type="EMBL" id="JAPFFF010000001">
    <property type="protein sequence ID" value="KAK8900384.1"/>
    <property type="molecule type" value="Genomic_DNA"/>
</dbReference>
<keyword evidence="6" id="KW-0408">Iron</keyword>
<dbReference type="NCBIfam" id="TIGR02176">
    <property type="entry name" value="pyruv_ox_red"/>
    <property type="match status" value="1"/>
</dbReference>
<dbReference type="Gene3D" id="3.40.920.10">
    <property type="entry name" value="Pyruvate-ferredoxin oxidoreductase, PFOR, domain III"/>
    <property type="match status" value="1"/>
</dbReference>
<dbReference type="Pfam" id="PF02775">
    <property type="entry name" value="TPP_enzyme_C"/>
    <property type="match status" value="1"/>
</dbReference>
<accession>A0ABR2LAL4</accession>
<dbReference type="PANTHER" id="PTHR32154">
    <property type="entry name" value="PYRUVATE-FLAVODOXIN OXIDOREDUCTASE-RELATED"/>
    <property type="match status" value="1"/>
</dbReference>
<dbReference type="Proteomes" id="UP001470230">
    <property type="component" value="Unassembled WGS sequence"/>
</dbReference>
<keyword evidence="1" id="KW-0813">Transport</keyword>
<evidence type="ECO:0000259" key="8">
    <source>
        <dbReference type="PROSITE" id="PS51379"/>
    </source>
</evidence>
<feature type="domain" description="4Fe-4S ferredoxin-type" evidence="8">
    <location>
        <begin position="709"/>
        <end position="738"/>
    </location>
</feature>
<keyword evidence="2" id="KW-0004">4Fe-4S</keyword>
<dbReference type="PROSITE" id="PS00198">
    <property type="entry name" value="4FE4S_FER_1"/>
    <property type="match status" value="1"/>
</dbReference>
<dbReference type="Gene3D" id="3.30.70.20">
    <property type="match status" value="1"/>
</dbReference>
<dbReference type="Gene3D" id="3.40.50.970">
    <property type="match status" value="2"/>
</dbReference>
<evidence type="ECO:0000256" key="1">
    <source>
        <dbReference type="ARBA" id="ARBA00022448"/>
    </source>
</evidence>
<sequence>MSLSQKGLYIPSAFGRNFAKKLVPVDGNGAAVHVAYNMSEASLLYPITPSTPMGEAYDLWASQGKKNVFGHVPVCRVLQSEAGAAGALHGAAAIGTLCTTFTASQGLLLMIPNMLKTAGELWPAVFHVAARAVSGQALSIQGDHADIMCVKNTGFALLSSATVQECQDLAAIAHMSTVDAEVPFVHFFEGFKLSHEIDSIEQLSVEEMKKLMPFEKLEQIRQRSLNPAHPMCLGHSQGADAYFQTVELANKYYDRIPQIVQTNMDKFYELTGRRYNLFDYYGDPNAEDVIVMMGGAASSVKECIDLLPGEKLGLIIPRLYRPWDRQMFLSKLPKTVKRISVLDRSKDPAAPAEPLFMDVAYTLKQAQHPAKIVGGRYGLASREFTPLHVKAVFDNMRSSNPKETFTVGIKDDVTFLSLPPAKLEGFNKYDDLSQSMIWGLGGDGTIGANKAAIKSAIDEKGLHAQGFFAYSADKSNSLTRSFLRFSSKPIVPQYQITEADVVGCTLPTYVTQYPMAEKLKENGIFFLNFPWTDFKGVESHLPASMKRTLAKKKARFYVINATQIAKKCGLNNKISTVIQAVYYHLTNILGEDWLKITEKWIDKEFGRLGEEIVNKNKAAAFMAVSHLHEIKIPDSWLNAEDPPNSFLPKTEISFMKEPTHQIPDYYKNVLKPTFELSAASLPVSAFKDSLGGVSPIGETKWQKKGIAMTAPKWNPKNCIQCNNCSAICPHSVIRPFLLTSEEISAAPSQIKDKLETIKARGKEIKDFQYTIQSSPYDCVECELCVAICPTNSLEMTPVSGTDEALDYAKQENDKFIYFTDKIPNRGNIVKDKYSVKGSQFQLPQIEFPGSCQGCNETMVTKILTQLFGKRMLIANASGCSSVWGGSFSKVPFVADEQGRGPAWARSLFEDNAEFGYGMAIGLQMRRAELLNDVKAILDDKELVNSLPSQFVQHLSKWRDNYLEGDLTLELAPLIMDDLEKLRHNNRLDIIQGKKDLWVKPSNWILGGDGWAYDIGYGGLDHVFASGKDFNVLVFDNEIYANTGGQQSKATNMGAVAQFASSGKDTFKKDLGYMMMDYGNCYVASVALGNAKDLAYLVKCLKEAESYPGPSLVLCFCNCIMHHIKGAIGAGGKRGLYAHQLAVEGGYWPVYSFDPRRIEKGKNPFELISKEPNEDKLDEFLKMEVRYNSLSRTKPELAASYRKKLHKFILRRYRKYQAFKGVYEDEIKK</sequence>
<dbReference type="SUPFAM" id="SSF53323">
    <property type="entry name" value="Pyruvate-ferredoxin oxidoreductase, PFOR, domain III"/>
    <property type="match status" value="1"/>
</dbReference>
<dbReference type="InterPro" id="IPR033412">
    <property type="entry name" value="PFOR_II"/>
</dbReference>
<dbReference type="InterPro" id="IPR019752">
    <property type="entry name" value="Pyrv/ketoisovalerate_OxRed_cat"/>
</dbReference>
<dbReference type="SUPFAM" id="SSF52518">
    <property type="entry name" value="Thiamin diphosphate-binding fold (THDP-binding)"/>
    <property type="match status" value="2"/>
</dbReference>
<dbReference type="Pfam" id="PF01558">
    <property type="entry name" value="POR"/>
    <property type="match status" value="1"/>
</dbReference>
<dbReference type="InterPro" id="IPR002869">
    <property type="entry name" value="Pyrv_flavodox_OxRed_cen"/>
</dbReference>
<comment type="caution">
    <text evidence="9">The sequence shown here is derived from an EMBL/GenBank/DDBJ whole genome shotgun (WGS) entry which is preliminary data.</text>
</comment>
<organism evidence="9 10">
    <name type="scientific">Tritrichomonas musculus</name>
    <dbReference type="NCBI Taxonomy" id="1915356"/>
    <lineage>
        <taxon>Eukaryota</taxon>
        <taxon>Metamonada</taxon>
        <taxon>Parabasalia</taxon>
        <taxon>Tritrichomonadida</taxon>
        <taxon>Tritrichomonadidae</taxon>
        <taxon>Tritrichomonas</taxon>
    </lineage>
</organism>
<evidence type="ECO:0000256" key="4">
    <source>
        <dbReference type="ARBA" id="ARBA00022982"/>
    </source>
</evidence>
<dbReference type="InterPro" id="IPR011766">
    <property type="entry name" value="TPP_enzyme_TPP-bd"/>
</dbReference>
<dbReference type="PROSITE" id="PS51379">
    <property type="entry name" value="4FE4S_FER_2"/>
    <property type="match status" value="2"/>
</dbReference>
<feature type="domain" description="4Fe-4S ferredoxin-type" evidence="8">
    <location>
        <begin position="769"/>
        <end position="798"/>
    </location>
</feature>
<protein>
    <recommendedName>
        <fullName evidence="8">4Fe-4S ferredoxin-type domain-containing protein</fullName>
    </recommendedName>
</protein>
<keyword evidence="10" id="KW-1185">Reference proteome</keyword>
<keyword evidence="7" id="KW-0411">Iron-sulfur</keyword>
<evidence type="ECO:0000256" key="2">
    <source>
        <dbReference type="ARBA" id="ARBA00022485"/>
    </source>
</evidence>
<proteinExistence type="predicted"/>
<evidence type="ECO:0000313" key="10">
    <source>
        <dbReference type="Proteomes" id="UP001470230"/>
    </source>
</evidence>
<dbReference type="InterPro" id="IPR011895">
    <property type="entry name" value="Pyrv_flavodox_OxRed"/>
</dbReference>
<evidence type="ECO:0000256" key="5">
    <source>
        <dbReference type="ARBA" id="ARBA00023002"/>
    </source>
</evidence>
<name>A0ABR2LAL4_9EUKA</name>
<dbReference type="InterPro" id="IPR002880">
    <property type="entry name" value="Pyrv_Fd/Flavodoxin_OxRdtase_N"/>
</dbReference>
<dbReference type="InterPro" id="IPR009014">
    <property type="entry name" value="Transketo_C/PFOR_II"/>
</dbReference>
<dbReference type="SUPFAM" id="SSF54862">
    <property type="entry name" value="4Fe-4S ferredoxins"/>
    <property type="match status" value="1"/>
</dbReference>
<evidence type="ECO:0000256" key="3">
    <source>
        <dbReference type="ARBA" id="ARBA00022723"/>
    </source>
</evidence>
<reference evidence="9 10" key="1">
    <citation type="submission" date="2024-04" db="EMBL/GenBank/DDBJ databases">
        <title>Tritrichomonas musculus Genome.</title>
        <authorList>
            <person name="Alves-Ferreira E."/>
            <person name="Grigg M."/>
            <person name="Lorenzi H."/>
            <person name="Galac M."/>
        </authorList>
    </citation>
    <scope>NUCLEOTIDE SEQUENCE [LARGE SCALE GENOMIC DNA]</scope>
    <source>
        <strain evidence="9 10">EAF2021</strain>
    </source>
</reference>
<dbReference type="Gene3D" id="3.40.50.920">
    <property type="match status" value="1"/>
</dbReference>
<dbReference type="InterPro" id="IPR017900">
    <property type="entry name" value="4Fe4S_Fe_S_CS"/>
</dbReference>
<evidence type="ECO:0000256" key="7">
    <source>
        <dbReference type="ARBA" id="ARBA00023014"/>
    </source>
</evidence>
<keyword evidence="4" id="KW-0249">Electron transport</keyword>
<dbReference type="Pfam" id="PF17147">
    <property type="entry name" value="PFOR_II"/>
    <property type="match status" value="1"/>
</dbReference>
<evidence type="ECO:0000256" key="6">
    <source>
        <dbReference type="ARBA" id="ARBA00023004"/>
    </source>
</evidence>
<keyword evidence="5" id="KW-0560">Oxidoreductase</keyword>
<gene>
    <name evidence="9" type="ORF">M9Y10_002711</name>
</gene>
<dbReference type="Pfam" id="PF01855">
    <property type="entry name" value="POR_N"/>
    <property type="match status" value="1"/>
</dbReference>
<dbReference type="PANTHER" id="PTHR32154:SF0">
    <property type="entry name" value="PYRUVATE-FLAVODOXIN OXIDOREDUCTASE-RELATED"/>
    <property type="match status" value="1"/>
</dbReference>